<gene>
    <name evidence="1" type="ORF">QYT958_LOCUS42304</name>
</gene>
<sequence length="71" mass="8396">MESPVIRELKILLLDNLNKRFPVVSLHICAFLLDPAQLKIDITRYLAQNQTTKELTLLDMMKKFRIHYDPQ</sequence>
<feature type="non-terminal residue" evidence="1">
    <location>
        <position position="71"/>
    </location>
</feature>
<protein>
    <submittedName>
        <fullName evidence="1">Uncharacterized protein</fullName>
    </submittedName>
</protein>
<comment type="caution">
    <text evidence="1">The sequence shown here is derived from an EMBL/GenBank/DDBJ whole genome shotgun (WGS) entry which is preliminary data.</text>
</comment>
<proteinExistence type="predicted"/>
<dbReference type="AlphaFoldDB" id="A0A822CYR1"/>
<dbReference type="Proteomes" id="UP000663848">
    <property type="component" value="Unassembled WGS sequence"/>
</dbReference>
<accession>A0A822CYR1</accession>
<reference evidence="1" key="1">
    <citation type="submission" date="2021-02" db="EMBL/GenBank/DDBJ databases">
        <authorList>
            <person name="Nowell W R."/>
        </authorList>
    </citation>
    <scope>NUCLEOTIDE SEQUENCE</scope>
</reference>
<evidence type="ECO:0000313" key="1">
    <source>
        <dbReference type="EMBL" id="CAF5054941.1"/>
    </source>
</evidence>
<name>A0A822CYR1_9BILA</name>
<organism evidence="1 2">
    <name type="scientific">Rotaria socialis</name>
    <dbReference type="NCBI Taxonomy" id="392032"/>
    <lineage>
        <taxon>Eukaryota</taxon>
        <taxon>Metazoa</taxon>
        <taxon>Spiralia</taxon>
        <taxon>Gnathifera</taxon>
        <taxon>Rotifera</taxon>
        <taxon>Eurotatoria</taxon>
        <taxon>Bdelloidea</taxon>
        <taxon>Philodinida</taxon>
        <taxon>Philodinidae</taxon>
        <taxon>Rotaria</taxon>
    </lineage>
</organism>
<dbReference type="EMBL" id="CAJOBR010052803">
    <property type="protein sequence ID" value="CAF5054941.1"/>
    <property type="molecule type" value="Genomic_DNA"/>
</dbReference>
<evidence type="ECO:0000313" key="2">
    <source>
        <dbReference type="Proteomes" id="UP000663848"/>
    </source>
</evidence>